<feature type="domain" description="HTH cro/C1-type" evidence="1">
    <location>
        <begin position="6"/>
        <end position="41"/>
    </location>
</feature>
<accession>A0A9D2G237</accession>
<dbReference type="InterPro" id="IPR001387">
    <property type="entry name" value="Cro/C1-type_HTH"/>
</dbReference>
<dbReference type="CDD" id="cd00093">
    <property type="entry name" value="HTH_XRE"/>
    <property type="match status" value="1"/>
</dbReference>
<dbReference type="SUPFAM" id="SSF47413">
    <property type="entry name" value="lambda repressor-like DNA-binding domains"/>
    <property type="match status" value="1"/>
</dbReference>
<dbReference type="Proteomes" id="UP000824106">
    <property type="component" value="Unassembled WGS sequence"/>
</dbReference>
<reference evidence="2" key="2">
    <citation type="submission" date="2021-04" db="EMBL/GenBank/DDBJ databases">
        <authorList>
            <person name="Gilroy R."/>
        </authorList>
    </citation>
    <scope>NUCLEOTIDE SEQUENCE</scope>
    <source>
        <strain evidence="2">CHK169-4300</strain>
    </source>
</reference>
<dbReference type="PROSITE" id="PS50943">
    <property type="entry name" value="HTH_CROC1"/>
    <property type="match status" value="1"/>
</dbReference>
<dbReference type="GO" id="GO:0003677">
    <property type="term" value="F:DNA binding"/>
    <property type="evidence" value="ECO:0007669"/>
    <property type="project" value="InterPro"/>
</dbReference>
<evidence type="ECO:0000313" key="3">
    <source>
        <dbReference type="Proteomes" id="UP000824106"/>
    </source>
</evidence>
<comment type="caution">
    <text evidence="2">The sequence shown here is derived from an EMBL/GenBank/DDBJ whole genome shotgun (WGS) entry which is preliminary data.</text>
</comment>
<dbReference type="Gene3D" id="1.10.260.40">
    <property type="entry name" value="lambda repressor-like DNA-binding domains"/>
    <property type="match status" value="1"/>
</dbReference>
<proteinExistence type="predicted"/>
<sequence>MTGKQLKQLRLDKGITKHKLSSKLGVNISTVNRWEREDQNIHRKYYARIQCIFDLDFFEVITRTYRTEEEKRKT</sequence>
<dbReference type="SMART" id="SM00530">
    <property type="entry name" value="HTH_XRE"/>
    <property type="match status" value="1"/>
</dbReference>
<dbReference type="InterPro" id="IPR010982">
    <property type="entry name" value="Lambda_DNA-bd_dom_sf"/>
</dbReference>
<name>A0A9D2G237_9LACT</name>
<evidence type="ECO:0000313" key="2">
    <source>
        <dbReference type="EMBL" id="HIZ71659.1"/>
    </source>
</evidence>
<dbReference type="EMBL" id="DXAZ01000127">
    <property type="protein sequence ID" value="HIZ71659.1"/>
    <property type="molecule type" value="Genomic_DNA"/>
</dbReference>
<gene>
    <name evidence="2" type="ORF">H9808_07870</name>
</gene>
<protein>
    <submittedName>
        <fullName evidence="2">Helix-turn-helix domain-containing protein</fullName>
    </submittedName>
</protein>
<dbReference type="Pfam" id="PF01381">
    <property type="entry name" value="HTH_3"/>
    <property type="match status" value="1"/>
</dbReference>
<evidence type="ECO:0000259" key="1">
    <source>
        <dbReference type="PROSITE" id="PS50943"/>
    </source>
</evidence>
<organism evidence="2 3">
    <name type="scientific">Candidatus Atopostipes pullistercoris</name>
    <dbReference type="NCBI Taxonomy" id="2838467"/>
    <lineage>
        <taxon>Bacteria</taxon>
        <taxon>Bacillati</taxon>
        <taxon>Bacillota</taxon>
        <taxon>Bacilli</taxon>
        <taxon>Lactobacillales</taxon>
        <taxon>Carnobacteriaceae</taxon>
        <taxon>Atopostipes</taxon>
    </lineage>
</organism>
<reference evidence="2" key="1">
    <citation type="journal article" date="2021" name="PeerJ">
        <title>Extensive microbial diversity within the chicken gut microbiome revealed by metagenomics and culture.</title>
        <authorList>
            <person name="Gilroy R."/>
            <person name="Ravi A."/>
            <person name="Getino M."/>
            <person name="Pursley I."/>
            <person name="Horton D.L."/>
            <person name="Alikhan N.F."/>
            <person name="Baker D."/>
            <person name="Gharbi K."/>
            <person name="Hall N."/>
            <person name="Watson M."/>
            <person name="Adriaenssens E.M."/>
            <person name="Foster-Nyarko E."/>
            <person name="Jarju S."/>
            <person name="Secka A."/>
            <person name="Antonio M."/>
            <person name="Oren A."/>
            <person name="Chaudhuri R.R."/>
            <person name="La Ragione R."/>
            <person name="Hildebrand F."/>
            <person name="Pallen M.J."/>
        </authorList>
    </citation>
    <scope>NUCLEOTIDE SEQUENCE</scope>
    <source>
        <strain evidence="2">CHK169-4300</strain>
    </source>
</reference>
<dbReference type="AlphaFoldDB" id="A0A9D2G237"/>